<dbReference type="PANTHER" id="PTHR11802">
    <property type="entry name" value="SERINE PROTEASE FAMILY S10 SERINE CARBOXYPEPTIDASE"/>
    <property type="match status" value="1"/>
</dbReference>
<dbReference type="PANTHER" id="PTHR11802:SF3">
    <property type="entry name" value="RETINOID-INDUCIBLE SERINE CARBOXYPEPTIDASE"/>
    <property type="match status" value="1"/>
</dbReference>
<dbReference type="RefSeq" id="WP_377098319.1">
    <property type="nucleotide sequence ID" value="NZ_JBHTHU010000005.1"/>
</dbReference>
<dbReference type="Gene3D" id="3.40.50.1820">
    <property type="entry name" value="alpha/beta hydrolase"/>
    <property type="match status" value="1"/>
</dbReference>
<keyword evidence="7" id="KW-1185">Reference proteome</keyword>
<dbReference type="GO" id="GO:0004177">
    <property type="term" value="F:aminopeptidase activity"/>
    <property type="evidence" value="ECO:0007669"/>
    <property type="project" value="UniProtKB-KW"/>
</dbReference>
<keyword evidence="2" id="KW-0645">Protease</keyword>
<proteinExistence type="predicted"/>
<keyword evidence="6" id="KW-0031">Aminopeptidase</keyword>
<keyword evidence="5" id="KW-0325">Glycoprotein</keyword>
<evidence type="ECO:0000313" key="7">
    <source>
        <dbReference type="Proteomes" id="UP001596958"/>
    </source>
</evidence>
<keyword evidence="4" id="KW-0378">Hydrolase</keyword>
<evidence type="ECO:0000256" key="5">
    <source>
        <dbReference type="ARBA" id="ARBA00023180"/>
    </source>
</evidence>
<keyword evidence="1" id="KW-0121">Carboxypeptidase</keyword>
<evidence type="ECO:0000256" key="2">
    <source>
        <dbReference type="ARBA" id="ARBA00022670"/>
    </source>
</evidence>
<organism evidence="6 7">
    <name type="scientific">Mucilaginibacter calamicampi</name>
    <dbReference type="NCBI Taxonomy" id="1302352"/>
    <lineage>
        <taxon>Bacteria</taxon>
        <taxon>Pseudomonadati</taxon>
        <taxon>Bacteroidota</taxon>
        <taxon>Sphingobacteriia</taxon>
        <taxon>Sphingobacteriales</taxon>
        <taxon>Sphingobacteriaceae</taxon>
        <taxon>Mucilaginibacter</taxon>
    </lineage>
</organism>
<dbReference type="InterPro" id="IPR018202">
    <property type="entry name" value="Ser_caboxypep_ser_AS"/>
</dbReference>
<keyword evidence="3" id="KW-0732">Signal</keyword>
<dbReference type="InterPro" id="IPR029058">
    <property type="entry name" value="AB_hydrolase_fold"/>
</dbReference>
<dbReference type="Proteomes" id="UP001596958">
    <property type="component" value="Unassembled WGS sequence"/>
</dbReference>
<evidence type="ECO:0000256" key="1">
    <source>
        <dbReference type="ARBA" id="ARBA00022645"/>
    </source>
</evidence>
<dbReference type="EMBL" id="JBHTHU010000005">
    <property type="protein sequence ID" value="MFD0749711.1"/>
    <property type="molecule type" value="Genomic_DNA"/>
</dbReference>
<reference evidence="7" key="1">
    <citation type="journal article" date="2019" name="Int. J. Syst. Evol. Microbiol.">
        <title>The Global Catalogue of Microorganisms (GCM) 10K type strain sequencing project: providing services to taxonomists for standard genome sequencing and annotation.</title>
        <authorList>
            <consortium name="The Broad Institute Genomics Platform"/>
            <consortium name="The Broad Institute Genome Sequencing Center for Infectious Disease"/>
            <person name="Wu L."/>
            <person name="Ma J."/>
        </authorList>
    </citation>
    <scope>NUCLEOTIDE SEQUENCE [LARGE SCALE GENOMIC DNA]</scope>
    <source>
        <strain evidence="7">CCUG 63418</strain>
    </source>
</reference>
<dbReference type="Pfam" id="PF00450">
    <property type="entry name" value="Peptidase_S10"/>
    <property type="match status" value="1"/>
</dbReference>
<evidence type="ECO:0000256" key="4">
    <source>
        <dbReference type="ARBA" id="ARBA00022801"/>
    </source>
</evidence>
<comment type="caution">
    <text evidence="6">The sequence shown here is derived from an EMBL/GenBank/DDBJ whole genome shotgun (WGS) entry which is preliminary data.</text>
</comment>
<accession>A0ABW2YTF3</accession>
<sequence length="476" mass="52180">MFTSSFRFTARVFTLSFLAVPLSILLSSWAGFKPGNSFVAKTSVHSISFNNKQYIYNAATGYLPIKNGNKLAAKIFYSAYTLNSQANRPVTFVFNGGPGSASIWLHMGALAPVRVKSGNAAYSNNPQTWLGFTDLVFIDPVGTGYSRAAEGVNENQFFGFNEDVNAIANFVDQYLKGTNRGQSDIYLAGESYGGARAVGLAAELQNNYKIKVTGLTLISPALNYQSLSFKAGKDDAYPLYLPTYAMIAQYHNRLTPKLQALSPQALASKAKAFANGTYLDLLNGDTTALAHTLDTLSYFTGIDKTWLKQHNGRITDHEFARLVLNEGGSKTGIFDARVAGTDKKGDPSEAALRTIYPKALTRYFKTELKYVNELPYRATISVADWNFGSKKPDYYLNVVPTLKQLIQGNAALKVHVVGGYYDLATPVETIKQAVADAGGAQISSNYYYAGHMIYTDDKVNALFYADSKTFYANRKN</sequence>
<dbReference type="PROSITE" id="PS00131">
    <property type="entry name" value="CARBOXYPEPT_SER_SER"/>
    <property type="match status" value="1"/>
</dbReference>
<evidence type="ECO:0000256" key="3">
    <source>
        <dbReference type="ARBA" id="ARBA00022729"/>
    </source>
</evidence>
<evidence type="ECO:0000313" key="6">
    <source>
        <dbReference type="EMBL" id="MFD0749711.1"/>
    </source>
</evidence>
<gene>
    <name evidence="6" type="ORF">ACFQZS_06135</name>
</gene>
<dbReference type="SUPFAM" id="SSF53474">
    <property type="entry name" value="alpha/beta-Hydrolases"/>
    <property type="match status" value="1"/>
</dbReference>
<name>A0ABW2YTF3_9SPHI</name>
<dbReference type="InterPro" id="IPR001563">
    <property type="entry name" value="Peptidase_S10"/>
</dbReference>
<protein>
    <submittedName>
        <fullName evidence="6">Serine aminopeptidase domain-containing protein</fullName>
    </submittedName>
</protein>